<evidence type="ECO:0000256" key="7">
    <source>
        <dbReference type="SAM" id="Phobius"/>
    </source>
</evidence>
<evidence type="ECO:0000256" key="5">
    <source>
        <dbReference type="ARBA" id="ARBA00022989"/>
    </source>
</evidence>
<dbReference type="GO" id="GO:0005886">
    <property type="term" value="C:plasma membrane"/>
    <property type="evidence" value="ECO:0007669"/>
    <property type="project" value="UniProtKB-SubCell"/>
</dbReference>
<dbReference type="EMBL" id="QFFZ01000047">
    <property type="protein sequence ID" value="TEB09456.1"/>
    <property type="molecule type" value="Genomic_DNA"/>
</dbReference>
<dbReference type="Proteomes" id="UP000297597">
    <property type="component" value="Unassembled WGS sequence"/>
</dbReference>
<evidence type="ECO:0000256" key="6">
    <source>
        <dbReference type="ARBA" id="ARBA00023136"/>
    </source>
</evidence>
<evidence type="ECO:0000256" key="2">
    <source>
        <dbReference type="ARBA" id="ARBA00006683"/>
    </source>
</evidence>
<reference evidence="9 10" key="1">
    <citation type="journal article" date="2018" name="Environ. Microbiol.">
        <title>Novel energy conservation strategies and behaviour of Pelotomaculum schinkii driving syntrophic propionate catabolism.</title>
        <authorList>
            <person name="Hidalgo-Ahumada C.A.P."/>
            <person name="Nobu M.K."/>
            <person name="Narihiro T."/>
            <person name="Tamaki H."/>
            <person name="Liu W.T."/>
            <person name="Kamagata Y."/>
            <person name="Stams A.J.M."/>
            <person name="Imachi H."/>
            <person name="Sousa D.Z."/>
        </authorList>
    </citation>
    <scope>NUCLEOTIDE SEQUENCE [LARGE SCALE GENOMIC DNA]</scope>
    <source>
        <strain evidence="9 10">MGP</strain>
    </source>
</reference>
<feature type="transmembrane region" description="Helical" evidence="7">
    <location>
        <begin position="9"/>
        <end position="34"/>
    </location>
</feature>
<evidence type="ECO:0000256" key="3">
    <source>
        <dbReference type="ARBA" id="ARBA00022475"/>
    </source>
</evidence>
<organism evidence="9 10">
    <name type="scientific">Pelotomaculum propionicicum</name>
    <dbReference type="NCBI Taxonomy" id="258475"/>
    <lineage>
        <taxon>Bacteria</taxon>
        <taxon>Bacillati</taxon>
        <taxon>Bacillota</taxon>
        <taxon>Clostridia</taxon>
        <taxon>Eubacteriales</taxon>
        <taxon>Desulfotomaculaceae</taxon>
        <taxon>Pelotomaculum</taxon>
    </lineage>
</organism>
<keyword evidence="10" id="KW-1185">Reference proteome</keyword>
<feature type="transmembrane region" description="Helical" evidence="7">
    <location>
        <begin position="160"/>
        <end position="182"/>
    </location>
</feature>
<evidence type="ECO:0000313" key="9">
    <source>
        <dbReference type="EMBL" id="TEB09456.1"/>
    </source>
</evidence>
<comment type="similarity">
    <text evidence="2">Belongs to the CpsC/CapA family.</text>
</comment>
<dbReference type="Pfam" id="PF02706">
    <property type="entry name" value="Wzz"/>
    <property type="match status" value="1"/>
</dbReference>
<dbReference type="GO" id="GO:0004713">
    <property type="term" value="F:protein tyrosine kinase activity"/>
    <property type="evidence" value="ECO:0007669"/>
    <property type="project" value="TreeGrafter"/>
</dbReference>
<comment type="subcellular location">
    <subcellularLocation>
        <location evidence="1">Cell membrane</location>
        <topology evidence="1">Multi-pass membrane protein</topology>
    </subcellularLocation>
</comment>
<comment type="caution">
    <text evidence="9">The sequence shown here is derived from an EMBL/GenBank/DDBJ whole genome shotgun (WGS) entry which is preliminary data.</text>
</comment>
<keyword evidence="5 7" id="KW-1133">Transmembrane helix</keyword>
<evidence type="ECO:0000256" key="1">
    <source>
        <dbReference type="ARBA" id="ARBA00004651"/>
    </source>
</evidence>
<evidence type="ECO:0000259" key="8">
    <source>
        <dbReference type="Pfam" id="PF02706"/>
    </source>
</evidence>
<name>A0A4Y7RKV4_9FIRM</name>
<dbReference type="InterPro" id="IPR050445">
    <property type="entry name" value="Bact_polysacc_biosynth/exp"/>
</dbReference>
<sequence>MLEVLKKRLLIIIIIPMIAIFVAGAVSMIMLPVYRATATIMVANTSAGGTMSGYDSLLLNRQLVKTYGALALEQDSLQKVAEQLKGISLDELTRKITVSPVKELELLKISVKDENPQRAAFIANTTVDVLRKKANLLYGSDNIKVISPAEVPLKQDKPDILVNTVAAGAAGLIVAIIISFWLEDKFLR</sequence>
<keyword evidence="3" id="KW-1003">Cell membrane</keyword>
<dbReference type="RefSeq" id="WP_192902959.1">
    <property type="nucleotide sequence ID" value="NZ_QFFZ01000047.1"/>
</dbReference>
<dbReference type="PANTHER" id="PTHR32309">
    <property type="entry name" value="TYROSINE-PROTEIN KINASE"/>
    <property type="match status" value="1"/>
</dbReference>
<accession>A0A4Y7RKV4</accession>
<keyword evidence="6 7" id="KW-0472">Membrane</keyword>
<feature type="domain" description="Polysaccharide chain length determinant N-terminal" evidence="8">
    <location>
        <begin position="2"/>
        <end position="84"/>
    </location>
</feature>
<proteinExistence type="inferred from homology"/>
<gene>
    <name evidence="9" type="primary">ywqC_1</name>
    <name evidence="9" type="ORF">Pmgp_03113</name>
</gene>
<dbReference type="PANTHER" id="PTHR32309:SF13">
    <property type="entry name" value="FERRIC ENTEROBACTIN TRANSPORT PROTEIN FEPE"/>
    <property type="match status" value="1"/>
</dbReference>
<dbReference type="AlphaFoldDB" id="A0A4Y7RKV4"/>
<protein>
    <submittedName>
        <fullName evidence="9">Putative capsular polysaccharide biosynthesis protein YwqC</fullName>
    </submittedName>
</protein>
<dbReference type="InterPro" id="IPR003856">
    <property type="entry name" value="LPS_length_determ_N"/>
</dbReference>
<keyword evidence="4 7" id="KW-0812">Transmembrane</keyword>
<evidence type="ECO:0000313" key="10">
    <source>
        <dbReference type="Proteomes" id="UP000297597"/>
    </source>
</evidence>
<evidence type="ECO:0000256" key="4">
    <source>
        <dbReference type="ARBA" id="ARBA00022692"/>
    </source>
</evidence>